<proteinExistence type="predicted"/>
<dbReference type="EMBL" id="BMFV01000051">
    <property type="protein sequence ID" value="GGH88418.1"/>
    <property type="molecule type" value="Genomic_DNA"/>
</dbReference>
<accession>A0A8J3EP86</accession>
<evidence type="ECO:0000256" key="1">
    <source>
        <dbReference type="SAM" id="Phobius"/>
    </source>
</evidence>
<gene>
    <name evidence="2" type="ORF">GCM10007096_40710</name>
</gene>
<keyword evidence="1" id="KW-1133">Transmembrane helix</keyword>
<evidence type="ECO:0000313" key="2">
    <source>
        <dbReference type="EMBL" id="GGH88418.1"/>
    </source>
</evidence>
<evidence type="ECO:0000313" key="3">
    <source>
        <dbReference type="Proteomes" id="UP000656813"/>
    </source>
</evidence>
<comment type="caution">
    <text evidence="2">The sequence shown here is derived from an EMBL/GenBank/DDBJ whole genome shotgun (WGS) entry which is preliminary data.</text>
</comment>
<dbReference type="AlphaFoldDB" id="A0A8J3EP86"/>
<protein>
    <submittedName>
        <fullName evidence="2">Uncharacterized protein</fullName>
    </submittedName>
</protein>
<reference evidence="2" key="1">
    <citation type="journal article" date="2014" name="Int. J. Syst. Evol. Microbiol.">
        <title>Complete genome sequence of Corynebacterium casei LMG S-19264T (=DSM 44701T), isolated from a smear-ripened cheese.</title>
        <authorList>
            <consortium name="US DOE Joint Genome Institute (JGI-PGF)"/>
            <person name="Walter F."/>
            <person name="Albersmeier A."/>
            <person name="Kalinowski J."/>
            <person name="Ruckert C."/>
        </authorList>
    </citation>
    <scope>NUCLEOTIDE SEQUENCE</scope>
    <source>
        <strain evidence="2">CGMCC 1.12777</strain>
    </source>
</reference>
<keyword evidence="1" id="KW-0472">Membrane</keyword>
<keyword evidence="1" id="KW-0812">Transmembrane</keyword>
<keyword evidence="3" id="KW-1185">Reference proteome</keyword>
<reference evidence="2" key="2">
    <citation type="submission" date="2020-09" db="EMBL/GenBank/DDBJ databases">
        <authorList>
            <person name="Sun Q."/>
            <person name="Zhou Y."/>
        </authorList>
    </citation>
    <scope>NUCLEOTIDE SEQUENCE</scope>
    <source>
        <strain evidence="2">CGMCC 1.12777</strain>
    </source>
</reference>
<feature type="transmembrane region" description="Helical" evidence="1">
    <location>
        <begin position="34"/>
        <end position="54"/>
    </location>
</feature>
<dbReference type="Proteomes" id="UP000656813">
    <property type="component" value="Unassembled WGS sequence"/>
</dbReference>
<name>A0A8J3EP86_9BACL</name>
<sequence>MKILTCLLLIILLLLTSGLHLYFVWKKKDFKTLLTQVAILGLTILFGILAIYNVDHLSISRLLNAINGHIF</sequence>
<organism evidence="2 3">
    <name type="scientific">Pullulanibacillus pueri</name>
    <dbReference type="NCBI Taxonomy" id="1437324"/>
    <lineage>
        <taxon>Bacteria</taxon>
        <taxon>Bacillati</taxon>
        <taxon>Bacillota</taxon>
        <taxon>Bacilli</taxon>
        <taxon>Bacillales</taxon>
        <taxon>Sporolactobacillaceae</taxon>
        <taxon>Pullulanibacillus</taxon>
    </lineage>
</organism>